<sequence length="233" mass="27738">MLDFNKDSKSEAEYYQILLYSKDKIHYSKALKYMYEFYLNNQSIEEKIEYLTYNNFPNYRISEVLAIDSLYNKENNSENMQQSCFNSFLYKLIKDKNLLVLLVNRNYIYSITHTIFYCTYFNCTNFCFEEDYSELVKILTDCLLISIRKGDIDVLLEVAVCVYILNLSGKVDRLIMEMTFQTIKDNQAKDGFIYPTTMSKQNFTNHKEQFDYVYHTTLVGKLLKEVIEMSRAI</sequence>
<dbReference type="AlphaFoldDB" id="A0A5R9DUY1"/>
<dbReference type="Pfam" id="PF21836">
    <property type="entry name" value="DUF6895"/>
    <property type="match status" value="1"/>
</dbReference>
<name>A0A5R9DUY1_9LACT</name>
<reference evidence="2 3" key="1">
    <citation type="submission" date="2019-05" db="EMBL/GenBank/DDBJ databases">
        <title>The metagenome of a microbial culture collection derived from dairy environment covers the genomic content of the human microbiome.</title>
        <authorList>
            <person name="Roder T."/>
            <person name="Wuthrich D."/>
            <person name="Sattari Z."/>
            <person name="Von Ah U."/>
            <person name="Bar C."/>
            <person name="Ronchi F."/>
            <person name="Macpherson A.J."/>
            <person name="Ganal-Vonarburg S.C."/>
            <person name="Bruggmann R."/>
            <person name="Vergeres G."/>
        </authorList>
    </citation>
    <scope>NUCLEOTIDE SEQUENCE [LARGE SCALE GENOMIC DNA]</scope>
    <source>
        <strain evidence="2 3">FAM 24227</strain>
    </source>
</reference>
<dbReference type="OrthoDB" id="1550919at2"/>
<accession>A0A5R9DUY1</accession>
<evidence type="ECO:0000313" key="2">
    <source>
        <dbReference type="EMBL" id="TLQ39669.1"/>
    </source>
</evidence>
<protein>
    <recommendedName>
        <fullName evidence="1">DUF6895 domain-containing protein</fullName>
    </recommendedName>
</protein>
<feature type="domain" description="DUF6895" evidence="1">
    <location>
        <begin position="100"/>
        <end position="221"/>
    </location>
</feature>
<dbReference type="Proteomes" id="UP000306420">
    <property type="component" value="Unassembled WGS sequence"/>
</dbReference>
<dbReference type="EMBL" id="VBSP01000052">
    <property type="protein sequence ID" value="TLQ39669.1"/>
    <property type="molecule type" value="Genomic_DNA"/>
</dbReference>
<dbReference type="InterPro" id="IPR054190">
    <property type="entry name" value="DUF6895"/>
</dbReference>
<evidence type="ECO:0000313" key="3">
    <source>
        <dbReference type="Proteomes" id="UP000306420"/>
    </source>
</evidence>
<organism evidence="2 3">
    <name type="scientific">Ruoffia tabacinasalis</name>
    <dbReference type="NCBI Taxonomy" id="87458"/>
    <lineage>
        <taxon>Bacteria</taxon>
        <taxon>Bacillati</taxon>
        <taxon>Bacillota</taxon>
        <taxon>Bacilli</taxon>
        <taxon>Lactobacillales</taxon>
        <taxon>Aerococcaceae</taxon>
        <taxon>Ruoffia</taxon>
    </lineage>
</organism>
<comment type="caution">
    <text evidence="2">The sequence shown here is derived from an EMBL/GenBank/DDBJ whole genome shotgun (WGS) entry which is preliminary data.</text>
</comment>
<proteinExistence type="predicted"/>
<evidence type="ECO:0000259" key="1">
    <source>
        <dbReference type="Pfam" id="PF21836"/>
    </source>
</evidence>
<dbReference type="RefSeq" id="WP_138405344.1">
    <property type="nucleotide sequence ID" value="NZ_VBSP01000052.1"/>
</dbReference>
<gene>
    <name evidence="2" type="ORF">FEZ33_10520</name>
</gene>